<dbReference type="EMBL" id="CP042434">
    <property type="protein sequence ID" value="QEC73694.1"/>
    <property type="molecule type" value="Genomic_DNA"/>
</dbReference>
<dbReference type="Gene3D" id="1.10.1740.10">
    <property type="match status" value="1"/>
</dbReference>
<evidence type="ECO:0000313" key="8">
    <source>
        <dbReference type="Proteomes" id="UP000321291"/>
    </source>
</evidence>
<gene>
    <name evidence="7" type="ORF">FSB73_20525</name>
</gene>
<dbReference type="Gene3D" id="1.10.10.10">
    <property type="entry name" value="Winged helix-like DNA-binding domain superfamily/Winged helix DNA-binding domain"/>
    <property type="match status" value="1"/>
</dbReference>
<proteinExistence type="inferred from homology"/>
<dbReference type="InterPro" id="IPR013249">
    <property type="entry name" value="RNA_pol_sigma70_r4_t2"/>
</dbReference>
<dbReference type="AlphaFoldDB" id="A0A5B8VPZ0"/>
<dbReference type="InterPro" id="IPR013325">
    <property type="entry name" value="RNA_pol_sigma_r2"/>
</dbReference>
<feature type="domain" description="RNA polymerase sigma factor 70 region 4 type 2" evidence="6">
    <location>
        <begin position="123"/>
        <end position="173"/>
    </location>
</feature>
<evidence type="ECO:0000259" key="5">
    <source>
        <dbReference type="Pfam" id="PF04542"/>
    </source>
</evidence>
<dbReference type="GO" id="GO:0003677">
    <property type="term" value="F:DNA binding"/>
    <property type="evidence" value="ECO:0007669"/>
    <property type="project" value="InterPro"/>
</dbReference>
<evidence type="ECO:0000256" key="2">
    <source>
        <dbReference type="ARBA" id="ARBA00023015"/>
    </source>
</evidence>
<organism evidence="7 8">
    <name type="scientific">Arachidicoccus ginsenosidivorans</name>
    <dbReference type="NCBI Taxonomy" id="496057"/>
    <lineage>
        <taxon>Bacteria</taxon>
        <taxon>Pseudomonadati</taxon>
        <taxon>Bacteroidota</taxon>
        <taxon>Chitinophagia</taxon>
        <taxon>Chitinophagales</taxon>
        <taxon>Chitinophagaceae</taxon>
        <taxon>Arachidicoccus</taxon>
    </lineage>
</organism>
<keyword evidence="8" id="KW-1185">Reference proteome</keyword>
<dbReference type="Pfam" id="PF04542">
    <property type="entry name" value="Sigma70_r2"/>
    <property type="match status" value="1"/>
</dbReference>
<dbReference type="OrthoDB" id="1097528at2"/>
<dbReference type="Proteomes" id="UP000321291">
    <property type="component" value="Chromosome"/>
</dbReference>
<keyword evidence="4" id="KW-0804">Transcription</keyword>
<keyword evidence="3" id="KW-0731">Sigma factor</keyword>
<dbReference type="GO" id="GO:0016987">
    <property type="term" value="F:sigma factor activity"/>
    <property type="evidence" value="ECO:0007669"/>
    <property type="project" value="UniProtKB-KW"/>
</dbReference>
<name>A0A5B8VPZ0_9BACT</name>
<dbReference type="PANTHER" id="PTHR43133">
    <property type="entry name" value="RNA POLYMERASE ECF-TYPE SIGMA FACTO"/>
    <property type="match status" value="1"/>
</dbReference>
<dbReference type="SUPFAM" id="SSF88946">
    <property type="entry name" value="Sigma2 domain of RNA polymerase sigma factors"/>
    <property type="match status" value="1"/>
</dbReference>
<dbReference type="PANTHER" id="PTHR43133:SF46">
    <property type="entry name" value="RNA POLYMERASE SIGMA-70 FACTOR ECF SUBFAMILY"/>
    <property type="match status" value="1"/>
</dbReference>
<comment type="similarity">
    <text evidence="1">Belongs to the sigma-70 factor family. ECF subfamily.</text>
</comment>
<sequence>MSALGTYTDNQLLELLLQGSEEALTEIYGRYWAALIEIGFKFTSDKQAVEEIVNDIFLKLWANPEKFQVRSLPAYFHTAIKYGVFTMLLKTKRRKALLKNYQFNTLSSEEEQRIEAKFMEAYLNEVIETLPAKSRLIYTYSRQDEMSIADISEKMNMKTKAIEYHITKTLKLLRSALEHAHNPRLLLIALLFIKNLF</sequence>
<dbReference type="InterPro" id="IPR039425">
    <property type="entry name" value="RNA_pol_sigma-70-like"/>
</dbReference>
<dbReference type="NCBIfam" id="TIGR02937">
    <property type="entry name" value="sigma70-ECF"/>
    <property type="match status" value="1"/>
</dbReference>
<dbReference type="Pfam" id="PF08281">
    <property type="entry name" value="Sigma70_r4_2"/>
    <property type="match status" value="1"/>
</dbReference>
<evidence type="ECO:0000259" key="6">
    <source>
        <dbReference type="Pfam" id="PF08281"/>
    </source>
</evidence>
<evidence type="ECO:0000256" key="1">
    <source>
        <dbReference type="ARBA" id="ARBA00010641"/>
    </source>
</evidence>
<dbReference type="InterPro" id="IPR036388">
    <property type="entry name" value="WH-like_DNA-bd_sf"/>
</dbReference>
<accession>A0A5B8VPZ0</accession>
<keyword evidence="2" id="KW-0805">Transcription regulation</keyword>
<dbReference type="RefSeq" id="WP_146786579.1">
    <property type="nucleotide sequence ID" value="NZ_CP042434.1"/>
</dbReference>
<dbReference type="GO" id="GO:0006352">
    <property type="term" value="P:DNA-templated transcription initiation"/>
    <property type="evidence" value="ECO:0007669"/>
    <property type="project" value="InterPro"/>
</dbReference>
<dbReference type="InterPro" id="IPR007627">
    <property type="entry name" value="RNA_pol_sigma70_r2"/>
</dbReference>
<reference evidence="7 8" key="1">
    <citation type="journal article" date="2017" name="Int. J. Syst. Evol. Microbiol.">
        <title>Arachidicoccus ginsenosidivorans sp. nov., with ginsenoside-converting activity isolated from ginseng cultivating soil.</title>
        <authorList>
            <person name="Siddiqi M.Z."/>
            <person name="Aslam Z."/>
            <person name="Im W.T."/>
        </authorList>
    </citation>
    <scope>NUCLEOTIDE SEQUENCE [LARGE SCALE GENOMIC DNA]</scope>
    <source>
        <strain evidence="7 8">Gsoil 809</strain>
    </source>
</reference>
<dbReference type="SUPFAM" id="SSF88659">
    <property type="entry name" value="Sigma3 and sigma4 domains of RNA polymerase sigma factors"/>
    <property type="match status" value="1"/>
</dbReference>
<protein>
    <submittedName>
        <fullName evidence="7">Sigma-70 family RNA polymerase sigma factor</fullName>
    </submittedName>
</protein>
<dbReference type="InterPro" id="IPR014284">
    <property type="entry name" value="RNA_pol_sigma-70_dom"/>
</dbReference>
<evidence type="ECO:0000313" key="7">
    <source>
        <dbReference type="EMBL" id="QEC73694.1"/>
    </source>
</evidence>
<evidence type="ECO:0000256" key="4">
    <source>
        <dbReference type="ARBA" id="ARBA00023163"/>
    </source>
</evidence>
<feature type="domain" description="RNA polymerase sigma-70 region 2" evidence="5">
    <location>
        <begin position="28"/>
        <end position="93"/>
    </location>
</feature>
<dbReference type="InterPro" id="IPR013324">
    <property type="entry name" value="RNA_pol_sigma_r3/r4-like"/>
</dbReference>
<evidence type="ECO:0000256" key="3">
    <source>
        <dbReference type="ARBA" id="ARBA00023082"/>
    </source>
</evidence>
<dbReference type="KEGG" id="agi:FSB73_20525"/>